<evidence type="ECO:0000313" key="3">
    <source>
        <dbReference type="EMBL" id="GAA6198549.1"/>
    </source>
</evidence>
<feature type="domain" description="SH3b" evidence="2">
    <location>
        <begin position="181"/>
        <end position="246"/>
    </location>
</feature>
<proteinExistence type="predicted"/>
<keyword evidence="4" id="KW-1185">Reference proteome</keyword>
<evidence type="ECO:0000259" key="2">
    <source>
        <dbReference type="PROSITE" id="PS51781"/>
    </source>
</evidence>
<dbReference type="Proteomes" id="UP001441944">
    <property type="component" value="Unassembled WGS sequence"/>
</dbReference>
<reference evidence="3 4" key="1">
    <citation type="submission" date="2024-04" db="EMBL/GenBank/DDBJ databases">
        <title>Draft genome sequence of Pseudophaeobacter arcticus NBRC 116598.</title>
        <authorList>
            <person name="Miyakawa T."/>
            <person name="Kusuya Y."/>
            <person name="Miura T."/>
        </authorList>
    </citation>
    <scope>NUCLEOTIDE SEQUENCE [LARGE SCALE GENOMIC DNA]</scope>
    <source>
        <strain evidence="3 4">SU-CL00105</strain>
    </source>
</reference>
<feature type="compositionally biased region" description="Polar residues" evidence="1">
    <location>
        <begin position="76"/>
        <end position="89"/>
    </location>
</feature>
<name>A0ABQ0ARQ4_9RHOB</name>
<accession>A0ABQ0ARQ4</accession>
<dbReference type="EMBL" id="BAABWU010000023">
    <property type="protein sequence ID" value="GAA6198549.1"/>
    <property type="molecule type" value="Genomic_DNA"/>
</dbReference>
<dbReference type="Pfam" id="PF08239">
    <property type="entry name" value="SH3_3"/>
    <property type="match status" value="1"/>
</dbReference>
<dbReference type="PROSITE" id="PS51781">
    <property type="entry name" value="SH3B"/>
    <property type="match status" value="1"/>
</dbReference>
<comment type="caution">
    <text evidence="3">The sequence shown here is derived from an EMBL/GenBank/DDBJ whole genome shotgun (WGS) entry which is preliminary data.</text>
</comment>
<evidence type="ECO:0000313" key="4">
    <source>
        <dbReference type="Proteomes" id="UP001441944"/>
    </source>
</evidence>
<evidence type="ECO:0000256" key="1">
    <source>
        <dbReference type="SAM" id="MobiDB-lite"/>
    </source>
</evidence>
<dbReference type="InterPro" id="IPR003646">
    <property type="entry name" value="SH3-like_bac-type"/>
</dbReference>
<sequence>MSRLVIVSFAFLGWGFYEFSGGGDFVAPERPPENLLKVASTSATLDTPTPAASTFQRSAKIRAATLVTAPVLQPGLQQAAASPSQSEPNSRPRPDPAHRQAVALDKIASAGASLHSSTSAFAPTAETGLLHMDNIQGGLASMTTRPAAGGNLGGTNGGVVLNTGLTGAEPAQPLIPVESYLDIREIRASRVNMRQGPGTIYPVTARLLAGDEVLIMEDSGTGWLQLRNRAGTKVGWVAASLVSKKRS</sequence>
<protein>
    <recommendedName>
        <fullName evidence="2">SH3b domain-containing protein</fullName>
    </recommendedName>
</protein>
<organism evidence="3 4">
    <name type="scientific">Pseudophaeobacter arcticus</name>
    <dbReference type="NCBI Taxonomy" id="385492"/>
    <lineage>
        <taxon>Bacteria</taxon>
        <taxon>Pseudomonadati</taxon>
        <taxon>Pseudomonadota</taxon>
        <taxon>Alphaproteobacteria</taxon>
        <taxon>Rhodobacterales</taxon>
        <taxon>Paracoccaceae</taxon>
        <taxon>Pseudophaeobacter</taxon>
    </lineage>
</organism>
<dbReference type="Gene3D" id="2.30.30.40">
    <property type="entry name" value="SH3 Domains"/>
    <property type="match status" value="1"/>
</dbReference>
<gene>
    <name evidence="3" type="ORF">NBRC116598_39940</name>
</gene>
<dbReference type="RefSeq" id="WP_353402438.1">
    <property type="nucleotide sequence ID" value="NZ_BAABWU010000023.1"/>
</dbReference>
<feature type="region of interest" description="Disordered" evidence="1">
    <location>
        <begin position="76"/>
        <end position="98"/>
    </location>
</feature>